<organism evidence="2 3">
    <name type="scientific">Anaeromicropila populeti</name>
    <dbReference type="NCBI Taxonomy" id="37658"/>
    <lineage>
        <taxon>Bacteria</taxon>
        <taxon>Bacillati</taxon>
        <taxon>Bacillota</taxon>
        <taxon>Clostridia</taxon>
        <taxon>Lachnospirales</taxon>
        <taxon>Lachnospiraceae</taxon>
        <taxon>Anaeromicropila</taxon>
    </lineage>
</organism>
<accession>A0A1I6I523</accession>
<dbReference type="GO" id="GO:0016539">
    <property type="term" value="P:intein-mediated protein splicing"/>
    <property type="evidence" value="ECO:0007669"/>
    <property type="project" value="InterPro"/>
</dbReference>
<dbReference type="SMART" id="SM00306">
    <property type="entry name" value="HintN"/>
    <property type="match status" value="1"/>
</dbReference>
<dbReference type="CDD" id="cd00081">
    <property type="entry name" value="Hint"/>
    <property type="match status" value="1"/>
</dbReference>
<dbReference type="Pfam" id="PF07591">
    <property type="entry name" value="PT-HINT"/>
    <property type="match status" value="1"/>
</dbReference>
<dbReference type="InterPro" id="IPR036844">
    <property type="entry name" value="Hint_dom_sf"/>
</dbReference>
<protein>
    <submittedName>
        <fullName evidence="2">Intein C-terminal splicing region/intein N-terminal splicing region</fullName>
    </submittedName>
</protein>
<dbReference type="InterPro" id="IPR003587">
    <property type="entry name" value="Hint_dom_N"/>
</dbReference>
<dbReference type="NCBIfam" id="TIGR01445">
    <property type="entry name" value="intein_Nterm"/>
    <property type="match status" value="1"/>
</dbReference>
<dbReference type="NCBIfam" id="TIGR01443">
    <property type="entry name" value="intein_Cterm"/>
    <property type="match status" value="1"/>
</dbReference>
<name>A0A1I6I523_9FIRM</name>
<dbReference type="EMBL" id="FOYZ01000002">
    <property type="protein sequence ID" value="SFR61846.1"/>
    <property type="molecule type" value="Genomic_DNA"/>
</dbReference>
<keyword evidence="3" id="KW-1185">Reference proteome</keyword>
<proteinExistence type="predicted"/>
<dbReference type="Gene3D" id="2.170.16.10">
    <property type="entry name" value="Hedgehog/Intein (Hint) domain"/>
    <property type="match status" value="1"/>
</dbReference>
<dbReference type="STRING" id="37658.SAMN05661086_00419"/>
<dbReference type="AlphaFoldDB" id="A0A1I6I523"/>
<sequence>MGRGLFCFVAGTLVLTEDGQKPIEEVKAGDIVQSENPETGEKACKKVVRTFVHIKDELIHVWIAGEEIITTREHPFYVEGKGFVGAGDLQRGDRVRLECGKQALVEQVTVEKLINLVKVYNFEVEDLHTYYVGEQSVLVHNMCSVESVPGKSGSKYYHVTTREAADEIIASGQLKNGKFESSVFAWKQQPTKSQAKLAGIGNRSQVVLEFETSASFSIDTGVNESLYGLAVRTSEGTRLPLRITNIQEVGFKKAWWQFWK</sequence>
<dbReference type="InterPro" id="IPR006141">
    <property type="entry name" value="Intein_N"/>
</dbReference>
<evidence type="ECO:0000259" key="1">
    <source>
        <dbReference type="SMART" id="SM00306"/>
    </source>
</evidence>
<feature type="domain" description="Hint" evidence="1">
    <location>
        <begin position="5"/>
        <end position="99"/>
    </location>
</feature>
<dbReference type="PROSITE" id="PS50818">
    <property type="entry name" value="INTEIN_C_TER"/>
    <property type="match status" value="1"/>
</dbReference>
<dbReference type="InterPro" id="IPR030934">
    <property type="entry name" value="Intein_C"/>
</dbReference>
<dbReference type="Proteomes" id="UP000199659">
    <property type="component" value="Unassembled WGS sequence"/>
</dbReference>
<evidence type="ECO:0000313" key="3">
    <source>
        <dbReference type="Proteomes" id="UP000199659"/>
    </source>
</evidence>
<evidence type="ECO:0000313" key="2">
    <source>
        <dbReference type="EMBL" id="SFR61846.1"/>
    </source>
</evidence>
<dbReference type="SUPFAM" id="SSF51294">
    <property type="entry name" value="Hedgehog/intein (Hint) domain"/>
    <property type="match status" value="1"/>
</dbReference>
<dbReference type="PROSITE" id="PS50817">
    <property type="entry name" value="INTEIN_N_TER"/>
    <property type="match status" value="1"/>
</dbReference>
<gene>
    <name evidence="2" type="ORF">SAMN05661086_00419</name>
</gene>
<reference evidence="2 3" key="1">
    <citation type="submission" date="2016-10" db="EMBL/GenBank/DDBJ databases">
        <authorList>
            <person name="de Groot N.N."/>
        </authorList>
    </citation>
    <scope>NUCLEOTIDE SEQUENCE [LARGE SCALE GENOMIC DNA]</scope>
    <source>
        <strain evidence="2 3">743A</strain>
    </source>
</reference>